<reference evidence="2 3" key="1">
    <citation type="submission" date="2019-11" db="EMBL/GenBank/DDBJ databases">
        <title>Draft genome sequences of five Paenibacillus species of dairy origin.</title>
        <authorList>
            <person name="Olajide A.M."/>
            <person name="Chen S."/>
            <person name="Lapointe G."/>
        </authorList>
    </citation>
    <scope>NUCLEOTIDE SEQUENCE [LARGE SCALE GENOMIC DNA]</scope>
    <source>
        <strain evidence="2 3">2CS3</strain>
    </source>
</reference>
<accession>A0A7X2ZCR2</accession>
<dbReference type="EMBL" id="WNZX01000011">
    <property type="protein sequence ID" value="MUG71900.1"/>
    <property type="molecule type" value="Genomic_DNA"/>
</dbReference>
<evidence type="ECO:0000313" key="2">
    <source>
        <dbReference type="EMBL" id="MUG71900.1"/>
    </source>
</evidence>
<evidence type="ECO:0000256" key="1">
    <source>
        <dbReference type="SAM" id="MobiDB-lite"/>
    </source>
</evidence>
<dbReference type="InterPro" id="IPR035451">
    <property type="entry name" value="Ada-like_dom_sf"/>
</dbReference>
<keyword evidence="3" id="KW-1185">Reference proteome</keyword>
<dbReference type="Proteomes" id="UP000450917">
    <property type="component" value="Unassembled WGS sequence"/>
</dbReference>
<dbReference type="AlphaFoldDB" id="A0A7X2ZCR2"/>
<dbReference type="SUPFAM" id="SSF57884">
    <property type="entry name" value="Ada DNA repair protein, N-terminal domain (N-Ada 10)"/>
    <property type="match status" value="1"/>
</dbReference>
<comment type="caution">
    <text evidence="2">The sequence shown here is derived from an EMBL/GenBank/DDBJ whole genome shotgun (WGS) entry which is preliminary data.</text>
</comment>
<protein>
    <submittedName>
        <fullName evidence="2">Uncharacterized protein</fullName>
    </submittedName>
</protein>
<proteinExistence type="predicted"/>
<sequence length="47" mass="4993">MGFRPCKRCRPDAAETRPAAPSFSGDARISGPPPAHAVRFANRQPSG</sequence>
<evidence type="ECO:0000313" key="3">
    <source>
        <dbReference type="Proteomes" id="UP000450917"/>
    </source>
</evidence>
<feature type="region of interest" description="Disordered" evidence="1">
    <location>
        <begin position="1"/>
        <end position="47"/>
    </location>
</feature>
<name>A0A7X2ZCR2_9BACL</name>
<organism evidence="2 3">
    <name type="scientific">Paenibacillus validus</name>
    <dbReference type="NCBI Taxonomy" id="44253"/>
    <lineage>
        <taxon>Bacteria</taxon>
        <taxon>Bacillati</taxon>
        <taxon>Bacillota</taxon>
        <taxon>Bacilli</taxon>
        <taxon>Bacillales</taxon>
        <taxon>Paenibacillaceae</taxon>
        <taxon>Paenibacillus</taxon>
    </lineage>
</organism>
<gene>
    <name evidence="2" type="ORF">GNP93_14600</name>
</gene>